<gene>
    <name evidence="2" type="ORF">NEMVEDRAFT_v1g96909</name>
</gene>
<dbReference type="Pfam" id="PF03091">
    <property type="entry name" value="CutA1"/>
    <property type="match status" value="1"/>
</dbReference>
<dbReference type="PANTHER" id="PTHR23419">
    <property type="entry name" value="DIVALENT CATION TOLERANCE CUTA-RELATED"/>
    <property type="match status" value="1"/>
</dbReference>
<proteinExistence type="inferred from homology"/>
<evidence type="ECO:0000256" key="1">
    <source>
        <dbReference type="ARBA" id="ARBA00010169"/>
    </source>
</evidence>
<dbReference type="InterPro" id="IPR011322">
    <property type="entry name" value="N-reg_PII-like_a/b"/>
</dbReference>
<protein>
    <submittedName>
        <fullName evidence="2">Uncharacterized protein</fullName>
    </submittedName>
</protein>
<sequence>IIILTTCPSMEIAKNLSTSLVTKKLAACVSIIPKVLSIFFWNGKIVEDTEALMVMKTTQLMAKNVINFIKTSHPYDVPEVLTLAIKDGNSEYMKWIHDSVEMKSPKN</sequence>
<reference evidence="2 3" key="1">
    <citation type="journal article" date="2007" name="Science">
        <title>Sea anemone genome reveals ancestral eumetazoan gene repertoire and genomic organization.</title>
        <authorList>
            <person name="Putnam N.H."/>
            <person name="Srivastava M."/>
            <person name="Hellsten U."/>
            <person name="Dirks B."/>
            <person name="Chapman J."/>
            <person name="Salamov A."/>
            <person name="Terry A."/>
            <person name="Shapiro H."/>
            <person name="Lindquist E."/>
            <person name="Kapitonov V.V."/>
            <person name="Jurka J."/>
            <person name="Genikhovich G."/>
            <person name="Grigoriev I.V."/>
            <person name="Lucas S.M."/>
            <person name="Steele R.E."/>
            <person name="Finnerty J.R."/>
            <person name="Technau U."/>
            <person name="Martindale M.Q."/>
            <person name="Rokhsar D.S."/>
        </authorList>
    </citation>
    <scope>NUCLEOTIDE SEQUENCE [LARGE SCALE GENOMIC DNA]</scope>
    <source>
        <strain evidence="3">CH2 X CH6</strain>
    </source>
</reference>
<keyword evidence="3" id="KW-1185">Reference proteome</keyword>
<comment type="similarity">
    <text evidence="1">Belongs to the CutA family.</text>
</comment>
<dbReference type="OMA" id="ARGIMDK"/>
<dbReference type="STRING" id="45351.A7RXP4"/>
<organism evidence="2 3">
    <name type="scientific">Nematostella vectensis</name>
    <name type="common">Starlet sea anemone</name>
    <dbReference type="NCBI Taxonomy" id="45351"/>
    <lineage>
        <taxon>Eukaryota</taxon>
        <taxon>Metazoa</taxon>
        <taxon>Cnidaria</taxon>
        <taxon>Anthozoa</taxon>
        <taxon>Hexacorallia</taxon>
        <taxon>Actiniaria</taxon>
        <taxon>Edwardsiidae</taxon>
        <taxon>Nematostella</taxon>
    </lineage>
</organism>
<name>A7RXP4_NEMVE</name>
<dbReference type="InterPro" id="IPR015867">
    <property type="entry name" value="N-reg_PII/ATP_PRibTrfase_C"/>
</dbReference>
<dbReference type="GO" id="GO:0010038">
    <property type="term" value="P:response to metal ion"/>
    <property type="evidence" value="ECO:0007669"/>
    <property type="project" value="InterPro"/>
</dbReference>
<dbReference type="EMBL" id="DS469550">
    <property type="protein sequence ID" value="EDO43811.1"/>
    <property type="molecule type" value="Genomic_DNA"/>
</dbReference>
<dbReference type="InterPro" id="IPR004323">
    <property type="entry name" value="Ion_tolerance_CutA"/>
</dbReference>
<evidence type="ECO:0000313" key="2">
    <source>
        <dbReference type="EMBL" id="EDO43811.1"/>
    </source>
</evidence>
<dbReference type="eggNOG" id="KOG3338">
    <property type="taxonomic scope" value="Eukaryota"/>
</dbReference>
<dbReference type="PhylomeDB" id="A7RXP4"/>
<dbReference type="PANTHER" id="PTHR23419:SF8">
    <property type="entry name" value="FI09726P"/>
    <property type="match status" value="1"/>
</dbReference>
<dbReference type="GO" id="GO:0005507">
    <property type="term" value="F:copper ion binding"/>
    <property type="evidence" value="ECO:0000318"/>
    <property type="project" value="GO_Central"/>
</dbReference>
<feature type="non-terminal residue" evidence="2">
    <location>
        <position position="1"/>
    </location>
</feature>
<accession>A7RXP4</accession>
<evidence type="ECO:0000313" key="3">
    <source>
        <dbReference type="Proteomes" id="UP000001593"/>
    </source>
</evidence>
<dbReference type="InParanoid" id="A7RXP4"/>
<dbReference type="HOGENOM" id="CLU_098807_1_2_1"/>
<dbReference type="SUPFAM" id="SSF54913">
    <property type="entry name" value="GlnB-like"/>
    <property type="match status" value="1"/>
</dbReference>
<dbReference type="Proteomes" id="UP000001593">
    <property type="component" value="Unassembled WGS sequence"/>
</dbReference>
<dbReference type="AlphaFoldDB" id="A7RXP4"/>
<dbReference type="Gene3D" id="3.30.70.120">
    <property type="match status" value="1"/>
</dbReference>